<dbReference type="Proteomes" id="UP000199614">
    <property type="component" value="Unassembled WGS sequence"/>
</dbReference>
<dbReference type="Pfam" id="PF00890">
    <property type="entry name" value="FAD_binding_2"/>
    <property type="match status" value="1"/>
</dbReference>
<comment type="cofactor">
    <cofactor evidence="1">
        <name>FAD</name>
        <dbReference type="ChEBI" id="CHEBI:57692"/>
    </cofactor>
</comment>
<dbReference type="AlphaFoldDB" id="A0A1I5HSV6"/>
<keyword evidence="3" id="KW-0274">FAD</keyword>
<dbReference type="PANTHER" id="PTHR43400:SF10">
    <property type="entry name" value="3-OXOSTEROID 1-DEHYDROGENASE"/>
    <property type="match status" value="1"/>
</dbReference>
<dbReference type="RefSeq" id="WP_093356410.1">
    <property type="nucleotide sequence ID" value="NZ_FOUY01000074.1"/>
</dbReference>
<keyword evidence="2" id="KW-0285">Flavoprotein</keyword>
<sequence>MRHLGGGYQVDGHQDAYIDHAPRALRRFTELGVPFQLVRGLPDHYHGHAPGSRSEGRMVETALISGEDLGEWQHKVLVSPELPMGVTFEEAIAWGGIGNARNFDPELMAERCAKDLRGFGSGLAANLIKLLVDRNVPIELEAPVLDLVREGGRVSGVVLGGPGGERRVRARRGVVLAGGGYESNPELVDRFEDITGWTSMFPDSLTGDPLLMATELGAGLHVIRRHMAVFLGFPVPGEGADAKPFLRLAGIQELSKPHTLVVNQRGARFADESYFQSMLDALRDFDVWAHTYRNQPCFLIFDGSYTEHYSFGGYEIGVVPEWVQRADSLDELAAALGSTRPAWSPPSIG</sequence>
<evidence type="ECO:0000256" key="2">
    <source>
        <dbReference type="ARBA" id="ARBA00022630"/>
    </source>
</evidence>
<dbReference type="InterPro" id="IPR027477">
    <property type="entry name" value="Succ_DH/fumarate_Rdtase_cat_sf"/>
</dbReference>
<dbReference type="PANTHER" id="PTHR43400">
    <property type="entry name" value="FUMARATE REDUCTASE"/>
    <property type="match status" value="1"/>
</dbReference>
<evidence type="ECO:0000313" key="7">
    <source>
        <dbReference type="Proteomes" id="UP000199614"/>
    </source>
</evidence>
<gene>
    <name evidence="6" type="ORF">SAMN05216207_107414</name>
</gene>
<accession>A0A1I5HSV6</accession>
<dbReference type="OrthoDB" id="9813348at2"/>
<evidence type="ECO:0000259" key="5">
    <source>
        <dbReference type="Pfam" id="PF00890"/>
    </source>
</evidence>
<evidence type="ECO:0000256" key="3">
    <source>
        <dbReference type="ARBA" id="ARBA00022827"/>
    </source>
</evidence>
<dbReference type="InterPro" id="IPR003953">
    <property type="entry name" value="FAD-dep_OxRdtase_2_FAD-bd"/>
</dbReference>
<organism evidence="6 7">
    <name type="scientific">Pseudonocardia ammonioxydans</name>
    <dbReference type="NCBI Taxonomy" id="260086"/>
    <lineage>
        <taxon>Bacteria</taxon>
        <taxon>Bacillati</taxon>
        <taxon>Actinomycetota</taxon>
        <taxon>Actinomycetes</taxon>
        <taxon>Pseudonocardiales</taxon>
        <taxon>Pseudonocardiaceae</taxon>
        <taxon>Pseudonocardia</taxon>
    </lineage>
</organism>
<dbReference type="SUPFAM" id="SSF51905">
    <property type="entry name" value="FAD/NAD(P)-binding domain"/>
    <property type="match status" value="1"/>
</dbReference>
<dbReference type="EMBL" id="FOUY01000074">
    <property type="protein sequence ID" value="SFO51343.1"/>
    <property type="molecule type" value="Genomic_DNA"/>
</dbReference>
<proteinExistence type="predicted"/>
<reference evidence="6 7" key="1">
    <citation type="submission" date="2016-10" db="EMBL/GenBank/DDBJ databases">
        <authorList>
            <person name="de Groot N.N."/>
        </authorList>
    </citation>
    <scope>NUCLEOTIDE SEQUENCE [LARGE SCALE GENOMIC DNA]</scope>
    <source>
        <strain evidence="6 7">CGMCC 4.1877</strain>
    </source>
</reference>
<evidence type="ECO:0000313" key="6">
    <source>
        <dbReference type="EMBL" id="SFO51343.1"/>
    </source>
</evidence>
<feature type="domain" description="FAD-dependent oxidoreductase 2 FAD-binding" evidence="5">
    <location>
        <begin position="14"/>
        <end position="273"/>
    </location>
</feature>
<dbReference type="GO" id="GO:0008202">
    <property type="term" value="P:steroid metabolic process"/>
    <property type="evidence" value="ECO:0007669"/>
    <property type="project" value="UniProtKB-ARBA"/>
</dbReference>
<dbReference type="InterPro" id="IPR036188">
    <property type="entry name" value="FAD/NAD-bd_sf"/>
</dbReference>
<dbReference type="SUPFAM" id="SSF56425">
    <property type="entry name" value="Succinate dehydrogenase/fumarate reductase flavoprotein, catalytic domain"/>
    <property type="match status" value="1"/>
</dbReference>
<name>A0A1I5HSV6_PSUAM</name>
<keyword evidence="7" id="KW-1185">Reference proteome</keyword>
<dbReference type="InterPro" id="IPR050315">
    <property type="entry name" value="FAD-oxidoreductase_2"/>
</dbReference>
<protein>
    <submittedName>
        <fullName evidence="6">3-oxosteroid 1-dehydrogenase</fullName>
    </submittedName>
</protein>
<dbReference type="GO" id="GO:0033765">
    <property type="term" value="F:steroid dehydrogenase activity, acting on the CH-CH group of donors"/>
    <property type="evidence" value="ECO:0007669"/>
    <property type="project" value="UniProtKB-ARBA"/>
</dbReference>
<dbReference type="Gene3D" id="3.50.50.60">
    <property type="entry name" value="FAD/NAD(P)-binding domain"/>
    <property type="match status" value="1"/>
</dbReference>
<dbReference type="STRING" id="260086.SAMN05216207_107414"/>
<evidence type="ECO:0000256" key="1">
    <source>
        <dbReference type="ARBA" id="ARBA00001974"/>
    </source>
</evidence>
<evidence type="ECO:0000256" key="4">
    <source>
        <dbReference type="ARBA" id="ARBA00023002"/>
    </source>
</evidence>
<keyword evidence="4" id="KW-0560">Oxidoreductase</keyword>